<evidence type="ECO:0000313" key="9">
    <source>
        <dbReference type="Proteomes" id="UP000217790"/>
    </source>
</evidence>
<dbReference type="GO" id="GO:0006508">
    <property type="term" value="P:proteolysis"/>
    <property type="evidence" value="ECO:0007669"/>
    <property type="project" value="UniProtKB-KW"/>
</dbReference>
<dbReference type="PROSITE" id="PS00141">
    <property type="entry name" value="ASP_PROTEASE"/>
    <property type="match status" value="1"/>
</dbReference>
<comment type="similarity">
    <text evidence="1 5">Belongs to the peptidase A1 family.</text>
</comment>
<dbReference type="CDD" id="cd05471">
    <property type="entry name" value="pepsin_like"/>
    <property type="match status" value="1"/>
</dbReference>
<dbReference type="InterPro" id="IPR033121">
    <property type="entry name" value="PEPTIDASE_A1"/>
</dbReference>
<dbReference type="Pfam" id="PF00026">
    <property type="entry name" value="Asp"/>
    <property type="match status" value="1"/>
</dbReference>
<protein>
    <submittedName>
        <fullName evidence="8">Acid protease</fullName>
    </submittedName>
</protein>
<feature type="active site" evidence="3">
    <location>
        <position position="125"/>
    </location>
</feature>
<proteinExistence type="inferred from homology"/>
<feature type="active site" evidence="3">
    <location>
        <position position="333"/>
    </location>
</feature>
<organism evidence="8 9">
    <name type="scientific">Armillaria gallica</name>
    <name type="common">Bulbous honey fungus</name>
    <name type="synonym">Armillaria bulbosa</name>
    <dbReference type="NCBI Taxonomy" id="47427"/>
    <lineage>
        <taxon>Eukaryota</taxon>
        <taxon>Fungi</taxon>
        <taxon>Dikarya</taxon>
        <taxon>Basidiomycota</taxon>
        <taxon>Agaricomycotina</taxon>
        <taxon>Agaricomycetes</taxon>
        <taxon>Agaricomycetidae</taxon>
        <taxon>Agaricales</taxon>
        <taxon>Marasmiineae</taxon>
        <taxon>Physalacriaceae</taxon>
        <taxon>Armillaria</taxon>
    </lineage>
</organism>
<feature type="signal peptide" evidence="6">
    <location>
        <begin position="1"/>
        <end position="17"/>
    </location>
</feature>
<dbReference type="OMA" id="LEGPTHW"/>
<dbReference type="PRINTS" id="PR00792">
    <property type="entry name" value="PEPSIN"/>
</dbReference>
<evidence type="ECO:0000256" key="4">
    <source>
        <dbReference type="PIRSR" id="PIRSR601461-2"/>
    </source>
</evidence>
<dbReference type="GO" id="GO:0004190">
    <property type="term" value="F:aspartic-type endopeptidase activity"/>
    <property type="evidence" value="ECO:0007669"/>
    <property type="project" value="UniProtKB-KW"/>
</dbReference>
<keyword evidence="4" id="KW-1015">Disulfide bond</keyword>
<feature type="disulfide bond" evidence="4">
    <location>
        <begin position="367"/>
        <end position="402"/>
    </location>
</feature>
<keyword evidence="5" id="KW-0378">Hydrolase</keyword>
<evidence type="ECO:0000313" key="8">
    <source>
        <dbReference type="EMBL" id="PBL03785.1"/>
    </source>
</evidence>
<dbReference type="OrthoDB" id="2747330at2759"/>
<evidence type="ECO:0000256" key="6">
    <source>
        <dbReference type="SAM" id="SignalP"/>
    </source>
</evidence>
<dbReference type="InParanoid" id="A0A2H3ECF2"/>
<feature type="chain" id="PRO_5013763026" evidence="6">
    <location>
        <begin position="18"/>
        <end position="446"/>
    </location>
</feature>
<accession>A0A2H3ECF2</accession>
<keyword evidence="5 8" id="KW-0645">Protease</keyword>
<name>A0A2H3ECF2_ARMGA</name>
<dbReference type="SUPFAM" id="SSF50630">
    <property type="entry name" value="Acid proteases"/>
    <property type="match status" value="1"/>
</dbReference>
<dbReference type="InterPro" id="IPR001461">
    <property type="entry name" value="Aspartic_peptidase_A1"/>
</dbReference>
<dbReference type="STRING" id="47427.A0A2H3ECF2"/>
<dbReference type="InterPro" id="IPR034164">
    <property type="entry name" value="Pepsin-like_dom"/>
</dbReference>
<dbReference type="PANTHER" id="PTHR47966:SF75">
    <property type="entry name" value="ENDOPEPTIDASE (CTSD), PUTATIVE (AFU_ORTHOLOGUE AFUA_4G07040)-RELATED"/>
    <property type="match status" value="1"/>
</dbReference>
<evidence type="ECO:0000256" key="5">
    <source>
        <dbReference type="RuleBase" id="RU000454"/>
    </source>
</evidence>
<dbReference type="Gene3D" id="2.40.70.10">
    <property type="entry name" value="Acid Proteases"/>
    <property type="match status" value="2"/>
</dbReference>
<dbReference type="InterPro" id="IPR021109">
    <property type="entry name" value="Peptidase_aspartic_dom_sf"/>
</dbReference>
<reference evidence="9" key="1">
    <citation type="journal article" date="2017" name="Nat. Ecol. Evol.">
        <title>Genome expansion and lineage-specific genetic innovations in the forest pathogenic fungi Armillaria.</title>
        <authorList>
            <person name="Sipos G."/>
            <person name="Prasanna A.N."/>
            <person name="Walter M.C."/>
            <person name="O'Connor E."/>
            <person name="Balint B."/>
            <person name="Krizsan K."/>
            <person name="Kiss B."/>
            <person name="Hess J."/>
            <person name="Varga T."/>
            <person name="Slot J."/>
            <person name="Riley R."/>
            <person name="Boka B."/>
            <person name="Rigling D."/>
            <person name="Barry K."/>
            <person name="Lee J."/>
            <person name="Mihaltcheva S."/>
            <person name="LaButti K."/>
            <person name="Lipzen A."/>
            <person name="Waldron R."/>
            <person name="Moloney N.M."/>
            <person name="Sperisen C."/>
            <person name="Kredics L."/>
            <person name="Vagvoelgyi C."/>
            <person name="Patrignani A."/>
            <person name="Fitzpatrick D."/>
            <person name="Nagy I."/>
            <person name="Doyle S."/>
            <person name="Anderson J.B."/>
            <person name="Grigoriev I.V."/>
            <person name="Gueldener U."/>
            <person name="Muensterkoetter M."/>
            <person name="Nagy L.G."/>
        </authorList>
    </citation>
    <scope>NUCLEOTIDE SEQUENCE [LARGE SCALE GENOMIC DNA]</scope>
    <source>
        <strain evidence="9">Ar21-2</strain>
    </source>
</reference>
<dbReference type="InterPro" id="IPR001969">
    <property type="entry name" value="Aspartic_peptidase_AS"/>
</dbReference>
<dbReference type="Proteomes" id="UP000217790">
    <property type="component" value="Unassembled WGS sequence"/>
</dbReference>
<sequence>MLVLLVFCLFVVAVVAGEPISRPRSISIPIQKVQSSIPNGELLPAFIKHQQHVNYCDQRLAFMQGRPPLLQSVLRDSILAHIPESSQGQDREDHAEKLSTQANDIGYYGPVELGNPPSLFQLLMDTGSADMWVGAEDCRCDDGGACGNHSFLGPHSSKSFVGTNESWIIWYGTGEVSGFLAHDVVSIMGLTLKPHKFGVAQNESADFTAYELAFYLFFLFIYVSCFRDSIPFDGLLGLAQTAASRQKTRTVVEALYETRQIEDAVVSFKISRAADEKNDGELMLGGMNLSKFQPDTAVTVKNENNRGFWEVPLDDIMVNGESLGLLNRSAVLDTGSTLILAQAKDVASIHQRIPGARFDQGSWIIPCQTRAVVSFVIGGRQFPIDSRDLRFSYVDENNAEDCISGISRGRELLEGPTHWLVGDVFLKNVYHSLNSRTNEITLAYLK</sequence>
<evidence type="ECO:0000259" key="7">
    <source>
        <dbReference type="PROSITE" id="PS51767"/>
    </source>
</evidence>
<gene>
    <name evidence="8" type="ORF">ARMGADRAFT_32976</name>
</gene>
<dbReference type="PROSITE" id="PS51767">
    <property type="entry name" value="PEPTIDASE_A1"/>
    <property type="match status" value="1"/>
</dbReference>
<keyword evidence="9" id="KW-1185">Reference proteome</keyword>
<dbReference type="AlphaFoldDB" id="A0A2H3ECF2"/>
<dbReference type="PANTHER" id="PTHR47966">
    <property type="entry name" value="BETA-SITE APP-CLEAVING ENZYME, ISOFORM A-RELATED"/>
    <property type="match status" value="1"/>
</dbReference>
<keyword evidence="2 5" id="KW-0064">Aspartyl protease</keyword>
<evidence type="ECO:0000256" key="2">
    <source>
        <dbReference type="ARBA" id="ARBA00022750"/>
    </source>
</evidence>
<dbReference type="EMBL" id="KZ293644">
    <property type="protein sequence ID" value="PBL03785.1"/>
    <property type="molecule type" value="Genomic_DNA"/>
</dbReference>
<evidence type="ECO:0000256" key="3">
    <source>
        <dbReference type="PIRSR" id="PIRSR601461-1"/>
    </source>
</evidence>
<feature type="disulfide bond" evidence="4">
    <location>
        <begin position="138"/>
        <end position="146"/>
    </location>
</feature>
<evidence type="ECO:0000256" key="1">
    <source>
        <dbReference type="ARBA" id="ARBA00007447"/>
    </source>
</evidence>
<feature type="domain" description="Peptidase A1" evidence="7">
    <location>
        <begin position="107"/>
        <end position="443"/>
    </location>
</feature>
<keyword evidence="6" id="KW-0732">Signal</keyword>